<dbReference type="GO" id="GO:0005886">
    <property type="term" value="C:plasma membrane"/>
    <property type="evidence" value="ECO:0007669"/>
    <property type="project" value="TreeGrafter"/>
</dbReference>
<gene>
    <name evidence="9" type="primary">LOC117437280</name>
</gene>
<dbReference type="Gene3D" id="3.10.200.10">
    <property type="entry name" value="Alpha carbonic anhydrase"/>
    <property type="match status" value="1"/>
</dbReference>
<evidence type="ECO:0000313" key="9">
    <source>
        <dbReference type="Ensembl" id="ENSMUNP00000028777.1"/>
    </source>
</evidence>
<keyword evidence="5" id="KW-0325">Glycoprotein</keyword>
<keyword evidence="6" id="KW-0456">Lyase</keyword>
<keyword evidence="3" id="KW-0479">Metal-binding</keyword>
<dbReference type="AlphaFoldDB" id="A0A8V5GKC3"/>
<evidence type="ECO:0000259" key="8">
    <source>
        <dbReference type="PROSITE" id="PS51144"/>
    </source>
</evidence>
<evidence type="ECO:0000313" key="10">
    <source>
        <dbReference type="Proteomes" id="UP000694405"/>
    </source>
</evidence>
<organism evidence="9 10">
    <name type="scientific">Melopsittacus undulatus</name>
    <name type="common">Budgerigar</name>
    <name type="synonym">Psittacus undulatus</name>
    <dbReference type="NCBI Taxonomy" id="13146"/>
    <lineage>
        <taxon>Eukaryota</taxon>
        <taxon>Metazoa</taxon>
        <taxon>Chordata</taxon>
        <taxon>Craniata</taxon>
        <taxon>Vertebrata</taxon>
        <taxon>Euteleostomi</taxon>
        <taxon>Archelosauria</taxon>
        <taxon>Archosauria</taxon>
        <taxon>Dinosauria</taxon>
        <taxon>Saurischia</taxon>
        <taxon>Theropoda</taxon>
        <taxon>Coelurosauria</taxon>
        <taxon>Aves</taxon>
        <taxon>Neognathae</taxon>
        <taxon>Neoaves</taxon>
        <taxon>Telluraves</taxon>
        <taxon>Australaves</taxon>
        <taxon>Psittaciformes</taxon>
        <taxon>Psittaculidae</taxon>
        <taxon>Melopsittacus</taxon>
    </lineage>
</organism>
<evidence type="ECO:0000256" key="6">
    <source>
        <dbReference type="ARBA" id="ARBA00023239"/>
    </source>
</evidence>
<dbReference type="Proteomes" id="UP000694405">
    <property type="component" value="Chromosome 20"/>
</dbReference>
<name>A0A8V5GKC3_MELUD</name>
<dbReference type="InterPro" id="IPR001148">
    <property type="entry name" value="CA_dom"/>
</dbReference>
<feature type="region of interest" description="Disordered" evidence="7">
    <location>
        <begin position="261"/>
        <end position="290"/>
    </location>
</feature>
<feature type="domain" description="Alpha-carbonic anhydrase" evidence="8">
    <location>
        <begin position="3"/>
        <end position="262"/>
    </location>
</feature>
<dbReference type="EC" id="4.2.1.1" evidence="2"/>
<protein>
    <recommendedName>
        <fullName evidence="2">carbonic anhydrase</fullName>
        <ecNumber evidence="2">4.2.1.1</ecNumber>
    </recommendedName>
</protein>
<accession>A0A8V5GKC3</accession>
<keyword evidence="4" id="KW-0862">Zinc</keyword>
<evidence type="ECO:0000256" key="1">
    <source>
        <dbReference type="ARBA" id="ARBA00010718"/>
    </source>
</evidence>
<dbReference type="PANTHER" id="PTHR18952">
    <property type="entry name" value="CARBONIC ANHYDRASE"/>
    <property type="match status" value="1"/>
</dbReference>
<dbReference type="Ensembl" id="ENSMUNT00000031528.1">
    <property type="protein sequence ID" value="ENSMUNP00000028777.1"/>
    <property type="gene ID" value="ENSMUNG00000022045.1"/>
</dbReference>
<keyword evidence="10" id="KW-1185">Reference proteome</keyword>
<reference evidence="9" key="3">
    <citation type="submission" date="2025-09" db="UniProtKB">
        <authorList>
            <consortium name="Ensembl"/>
        </authorList>
    </citation>
    <scope>IDENTIFICATION</scope>
</reference>
<evidence type="ECO:0000256" key="2">
    <source>
        <dbReference type="ARBA" id="ARBA00012925"/>
    </source>
</evidence>
<evidence type="ECO:0000256" key="5">
    <source>
        <dbReference type="ARBA" id="ARBA00023180"/>
    </source>
</evidence>
<reference evidence="9" key="1">
    <citation type="submission" date="2020-03" db="EMBL/GenBank/DDBJ databases">
        <title>Melopsittacus undulatus (budgerigar) genome, bMelUnd1, maternal haplotype with Z.</title>
        <authorList>
            <person name="Gedman G."/>
            <person name="Mountcastle J."/>
            <person name="Haase B."/>
            <person name="Formenti G."/>
            <person name="Wright T."/>
            <person name="Apodaca J."/>
            <person name="Pelan S."/>
            <person name="Chow W."/>
            <person name="Rhie A."/>
            <person name="Howe K."/>
            <person name="Fedrigo O."/>
            <person name="Jarvis E.D."/>
        </authorList>
    </citation>
    <scope>NUCLEOTIDE SEQUENCE [LARGE SCALE GENOMIC DNA]</scope>
</reference>
<dbReference type="FunFam" id="3.10.200.10:FF:000003">
    <property type="entry name" value="Carbonic anhydrase 12"/>
    <property type="match status" value="1"/>
</dbReference>
<dbReference type="GO" id="GO:0004089">
    <property type="term" value="F:carbonate dehydratase activity"/>
    <property type="evidence" value="ECO:0007669"/>
    <property type="project" value="UniProtKB-EC"/>
</dbReference>
<dbReference type="InterPro" id="IPR036398">
    <property type="entry name" value="CA_dom_sf"/>
</dbReference>
<comment type="similarity">
    <text evidence="1">Belongs to the alpha-carbonic anhydrase family.</text>
</comment>
<evidence type="ECO:0000256" key="7">
    <source>
        <dbReference type="SAM" id="MobiDB-lite"/>
    </source>
</evidence>
<reference evidence="9" key="2">
    <citation type="submission" date="2025-08" db="UniProtKB">
        <authorList>
            <consortium name="Ensembl"/>
        </authorList>
    </citation>
    <scope>IDENTIFICATION</scope>
</reference>
<dbReference type="SMART" id="SM01057">
    <property type="entry name" value="Carb_anhydrase"/>
    <property type="match status" value="1"/>
</dbReference>
<evidence type="ECO:0000256" key="4">
    <source>
        <dbReference type="ARBA" id="ARBA00022833"/>
    </source>
</evidence>
<dbReference type="SUPFAM" id="SSF51069">
    <property type="entry name" value="Carbonic anhydrase"/>
    <property type="match status" value="1"/>
</dbReference>
<feature type="compositionally biased region" description="Gly residues" evidence="7">
    <location>
        <begin position="268"/>
        <end position="277"/>
    </location>
</feature>
<proteinExistence type="inferred from homology"/>
<evidence type="ECO:0000256" key="3">
    <source>
        <dbReference type="ARBA" id="ARBA00022723"/>
    </source>
</evidence>
<dbReference type="PROSITE" id="PS51144">
    <property type="entry name" value="ALPHA_CA_2"/>
    <property type="match status" value="1"/>
</dbReference>
<sequence>TGPHWAYEGPHGQHHWPEAHPACGGGAQSPIAIRTSGVQPDPSLPPIRPEGYESPGAELLALSNNGHTAVLELPRSLRLRGLPRSFTAEQLHFHWGGAGRSGGAEHILDGHRAAAEMHVVHYDAERYGNASDAQHHSGGLAVLGVLLEVGAAPHPAYANILRHLSSIRFAGETSIPPFSIRDLLPSRLDLYYRYNGSLTTPPCFQSVLWTLFQEPVRISQAQLEQLQGTLYSTDASEAEPQLLEGNFRVPQELNQRQVLSSFPRGKDGTWGGGGGGRDIPPSYPSNRSCSPPPPFIGCKAPVLSPGSSLAAPEGYSTGRDGMGGMGWMGRDGMRWDRIGGMDGMGMG</sequence>
<dbReference type="Pfam" id="PF00194">
    <property type="entry name" value="Carb_anhydrase"/>
    <property type="match status" value="1"/>
</dbReference>
<dbReference type="GO" id="GO:0008270">
    <property type="term" value="F:zinc ion binding"/>
    <property type="evidence" value="ECO:0007669"/>
    <property type="project" value="InterPro"/>
</dbReference>
<dbReference type="PANTHER" id="PTHR18952:SF84">
    <property type="entry name" value="CARBONIC ANHYDRASE 14"/>
    <property type="match status" value="1"/>
</dbReference>
<dbReference type="InterPro" id="IPR023561">
    <property type="entry name" value="Carbonic_anhydrase_a-class"/>
</dbReference>